<keyword evidence="5 8" id="KW-0067">ATP-binding</keyword>
<dbReference type="PANTHER" id="PTHR20275:SF43">
    <property type="entry name" value="BIFUNCTIONAL NADP PHOSPHATASE_NAD KINASE"/>
    <property type="match status" value="1"/>
</dbReference>
<dbReference type="Proteomes" id="UP000075321">
    <property type="component" value="Unassembled WGS sequence"/>
</dbReference>
<evidence type="ECO:0000256" key="1">
    <source>
        <dbReference type="ARBA" id="ARBA00022490"/>
    </source>
</evidence>
<evidence type="ECO:0000313" key="10">
    <source>
        <dbReference type="Proteomes" id="UP000075321"/>
    </source>
</evidence>
<gene>
    <name evidence="8 9" type="primary">nadK</name>
    <name evidence="9" type="ORF">HAPAU_10850</name>
</gene>
<dbReference type="Pfam" id="PF20143">
    <property type="entry name" value="NAD_kinase_C"/>
    <property type="match status" value="1"/>
</dbReference>
<dbReference type="GO" id="GO:0003951">
    <property type="term" value="F:NAD+ kinase activity"/>
    <property type="evidence" value="ECO:0007669"/>
    <property type="project" value="UniProtKB-UniRule"/>
</dbReference>
<dbReference type="GO" id="GO:0019674">
    <property type="term" value="P:NAD+ metabolic process"/>
    <property type="evidence" value="ECO:0007669"/>
    <property type="project" value="InterPro"/>
</dbReference>
<comment type="catalytic activity">
    <reaction evidence="8">
        <text>NAD(+) + ATP = ADP + NADP(+) + H(+)</text>
        <dbReference type="Rhea" id="RHEA:18629"/>
        <dbReference type="ChEBI" id="CHEBI:15378"/>
        <dbReference type="ChEBI" id="CHEBI:30616"/>
        <dbReference type="ChEBI" id="CHEBI:57540"/>
        <dbReference type="ChEBI" id="CHEBI:58349"/>
        <dbReference type="ChEBI" id="CHEBI:456216"/>
        <dbReference type="EC" id="2.7.1.23"/>
    </reaction>
</comment>
<feature type="binding site" evidence="8">
    <location>
        <begin position="180"/>
        <end position="185"/>
    </location>
    <ligand>
        <name>NAD(+)</name>
        <dbReference type="ChEBI" id="CHEBI:57540"/>
    </ligand>
</feature>
<dbReference type="EC" id="2.7.1.23" evidence="8"/>
<keyword evidence="4 8" id="KW-0418">Kinase</keyword>
<dbReference type="InterPro" id="IPR017437">
    <property type="entry name" value="ATP-NAD_kinase_PpnK-typ_C"/>
</dbReference>
<comment type="subcellular location">
    <subcellularLocation>
        <location evidence="8">Cytoplasm</location>
    </subcellularLocation>
</comment>
<accession>A0A151AEF6</accession>
<feature type="binding site" evidence="8">
    <location>
        <begin position="64"/>
        <end position="65"/>
    </location>
    <ligand>
        <name>NAD(+)</name>
        <dbReference type="ChEBI" id="CHEBI:57540"/>
    </ligand>
</feature>
<dbReference type="EMBL" id="LTAZ01000004">
    <property type="protein sequence ID" value="KYH25995.1"/>
    <property type="molecule type" value="Genomic_DNA"/>
</dbReference>
<feature type="active site" description="Proton acceptor" evidence="8">
    <location>
        <position position="64"/>
    </location>
</feature>
<evidence type="ECO:0000256" key="4">
    <source>
        <dbReference type="ARBA" id="ARBA00022777"/>
    </source>
</evidence>
<dbReference type="HAMAP" id="MF_00361">
    <property type="entry name" value="NAD_kinase"/>
    <property type="match status" value="1"/>
</dbReference>
<dbReference type="GO" id="GO:0046872">
    <property type="term" value="F:metal ion binding"/>
    <property type="evidence" value="ECO:0007669"/>
    <property type="project" value="UniProtKB-UniRule"/>
</dbReference>
<keyword evidence="7 8" id="KW-0520">NAD</keyword>
<proteinExistence type="inferred from homology"/>
<name>A0A151AEF6_9EURY</name>
<dbReference type="Gene3D" id="3.40.50.10330">
    <property type="entry name" value="Probable inorganic polyphosphate/atp-NAD kinase, domain 1"/>
    <property type="match status" value="1"/>
</dbReference>
<comment type="similarity">
    <text evidence="8">Belongs to the NAD kinase family.</text>
</comment>
<dbReference type="RefSeq" id="WP_066380386.1">
    <property type="nucleotide sequence ID" value="NZ_LTAZ01000004.1"/>
</dbReference>
<dbReference type="OrthoDB" id="77798at2157"/>
<dbReference type="PATRIC" id="fig|1008153.3.peg.1089"/>
<dbReference type="InterPro" id="IPR016064">
    <property type="entry name" value="NAD/diacylglycerol_kinase_sf"/>
</dbReference>
<evidence type="ECO:0000256" key="2">
    <source>
        <dbReference type="ARBA" id="ARBA00022679"/>
    </source>
</evidence>
<evidence type="ECO:0000256" key="5">
    <source>
        <dbReference type="ARBA" id="ARBA00022840"/>
    </source>
</evidence>
<dbReference type="AlphaFoldDB" id="A0A151AEF6"/>
<comment type="cofactor">
    <cofactor evidence="8">
        <name>a divalent metal cation</name>
        <dbReference type="ChEBI" id="CHEBI:60240"/>
    </cofactor>
</comment>
<evidence type="ECO:0000256" key="3">
    <source>
        <dbReference type="ARBA" id="ARBA00022741"/>
    </source>
</evidence>
<feature type="binding site" evidence="8">
    <location>
        <position position="169"/>
    </location>
    <ligand>
        <name>NAD(+)</name>
        <dbReference type="ChEBI" id="CHEBI:57540"/>
    </ligand>
</feature>
<protein>
    <recommendedName>
        <fullName evidence="8">NAD kinase</fullName>
        <ecNumber evidence="8">2.7.1.23</ecNumber>
    </recommendedName>
    <alternativeName>
        <fullName evidence="8">ATP-dependent NAD kinase</fullName>
    </alternativeName>
</protein>
<evidence type="ECO:0000256" key="8">
    <source>
        <dbReference type="HAMAP-Rule" id="MF_00361"/>
    </source>
</evidence>
<organism evidence="9 10">
    <name type="scientific">Halalkalicoccus paucihalophilus</name>
    <dbReference type="NCBI Taxonomy" id="1008153"/>
    <lineage>
        <taxon>Archaea</taxon>
        <taxon>Methanobacteriati</taxon>
        <taxon>Methanobacteriota</taxon>
        <taxon>Stenosarchaea group</taxon>
        <taxon>Halobacteria</taxon>
        <taxon>Halobacteriales</taxon>
        <taxon>Halococcaceae</taxon>
        <taxon>Halalkalicoccus</taxon>
    </lineage>
</organism>
<dbReference type="GO" id="GO:0005737">
    <property type="term" value="C:cytoplasm"/>
    <property type="evidence" value="ECO:0007669"/>
    <property type="project" value="UniProtKB-SubCell"/>
</dbReference>
<keyword evidence="2 8" id="KW-0808">Transferase</keyword>
<reference evidence="9 10" key="1">
    <citation type="submission" date="2016-02" db="EMBL/GenBank/DDBJ databases">
        <title>Genome sequence of Halalkalicoccus paucihalophilus DSM 24557.</title>
        <authorList>
            <person name="Poehlein A."/>
            <person name="Daniel R."/>
        </authorList>
    </citation>
    <scope>NUCLEOTIDE SEQUENCE [LARGE SCALE GENOMIC DNA]</scope>
    <source>
        <strain evidence="9 10">DSM 24557</strain>
    </source>
</reference>
<feature type="binding site" evidence="8">
    <location>
        <position position="167"/>
    </location>
    <ligand>
        <name>NAD(+)</name>
        <dbReference type="ChEBI" id="CHEBI:57540"/>
    </ligand>
</feature>
<dbReference type="InterPro" id="IPR017438">
    <property type="entry name" value="ATP-NAD_kinase_N"/>
</dbReference>
<dbReference type="SUPFAM" id="SSF111331">
    <property type="entry name" value="NAD kinase/diacylglycerol kinase-like"/>
    <property type="match status" value="1"/>
</dbReference>
<comment type="function">
    <text evidence="8">Involved in the regulation of the intracellular balance of NAD and NADP, and is a key enzyme in the biosynthesis of NADP. Catalyzes specifically the phosphorylation on 2'-hydroxyl of the adenosine moiety of NAD to yield NADP.</text>
</comment>
<dbReference type="GO" id="GO:0006741">
    <property type="term" value="P:NADP+ biosynthetic process"/>
    <property type="evidence" value="ECO:0007669"/>
    <property type="project" value="UniProtKB-UniRule"/>
</dbReference>
<keyword evidence="10" id="KW-1185">Reference proteome</keyword>
<evidence type="ECO:0000256" key="7">
    <source>
        <dbReference type="ARBA" id="ARBA00023027"/>
    </source>
</evidence>
<evidence type="ECO:0000313" key="9">
    <source>
        <dbReference type="EMBL" id="KYH25995.1"/>
    </source>
</evidence>
<feature type="binding site" evidence="8">
    <location>
        <begin position="137"/>
        <end position="138"/>
    </location>
    <ligand>
        <name>NAD(+)</name>
        <dbReference type="ChEBI" id="CHEBI:57540"/>
    </ligand>
</feature>
<dbReference type="GO" id="GO:0005524">
    <property type="term" value="F:ATP binding"/>
    <property type="evidence" value="ECO:0007669"/>
    <property type="project" value="UniProtKB-KW"/>
</dbReference>
<keyword evidence="6 8" id="KW-0521">NADP</keyword>
<keyword evidence="3 8" id="KW-0547">Nucleotide-binding</keyword>
<dbReference type="PANTHER" id="PTHR20275">
    <property type="entry name" value="NAD KINASE"/>
    <property type="match status" value="1"/>
</dbReference>
<comment type="caution">
    <text evidence="8">Lacks conserved residue(s) required for the propagation of feature annotation.</text>
</comment>
<dbReference type="InterPro" id="IPR002504">
    <property type="entry name" value="NADK"/>
</dbReference>
<sequence length="274" mass="28342">MDVGIVAQKDNARAANLADELIETLRGEEANVRIDTATAEALSTSGVDPSAMRDCDLVVSIGGDGTFLFTARGVGATPILGVNLGEVGFLNAVSPADAVAAVQEEIAYARRTGTVRSRPVPRIEARGEDWSLMPAVNEIVVQGPQRGHGQGCTVEVRVDGSLYTGGHADGVLFSTPTGSTAYNLSEGGPLVHPGVSGIVITEMCAAEAMPSLVVGDDRSLSVRVDDADLAYVIGDGKEQRAIEPPAQIEIGLAAEPAHLAGPPVDFFEALGKLD</sequence>
<dbReference type="Gene3D" id="2.60.200.30">
    <property type="entry name" value="Probable inorganic polyphosphate/atp-NAD kinase, domain 2"/>
    <property type="match status" value="1"/>
</dbReference>
<comment type="caution">
    <text evidence="9">The sequence shown here is derived from an EMBL/GenBank/DDBJ whole genome shotgun (WGS) entry which is preliminary data.</text>
</comment>
<evidence type="ECO:0000256" key="6">
    <source>
        <dbReference type="ARBA" id="ARBA00022857"/>
    </source>
</evidence>
<dbReference type="Pfam" id="PF01513">
    <property type="entry name" value="NAD_kinase"/>
    <property type="match status" value="1"/>
</dbReference>
<keyword evidence="1 8" id="KW-0963">Cytoplasm</keyword>